<organism evidence="1 2">
    <name type="scientific">Acinetobacter bereziniae</name>
    <name type="common">Acinetobacter genomosp. 10</name>
    <dbReference type="NCBI Taxonomy" id="106648"/>
    <lineage>
        <taxon>Bacteria</taxon>
        <taxon>Pseudomonadati</taxon>
        <taxon>Pseudomonadota</taxon>
        <taxon>Gammaproteobacteria</taxon>
        <taxon>Moraxellales</taxon>
        <taxon>Moraxellaceae</taxon>
        <taxon>Acinetobacter</taxon>
    </lineage>
</organism>
<dbReference type="PANTHER" id="PTHR37816:SF1">
    <property type="entry name" value="TOXIN"/>
    <property type="match status" value="1"/>
</dbReference>
<accession>A0A833UBF0</accession>
<dbReference type="AlphaFoldDB" id="A0A833UBF0"/>
<dbReference type="InterPro" id="IPR052922">
    <property type="entry name" value="Cytidylate_Kinase-2"/>
</dbReference>
<evidence type="ECO:0000313" key="1">
    <source>
        <dbReference type="EMBL" id="KAF1022831.1"/>
    </source>
</evidence>
<protein>
    <recommendedName>
        <fullName evidence="3">Adenylate kinase</fullName>
    </recommendedName>
</protein>
<dbReference type="SUPFAM" id="SSF52540">
    <property type="entry name" value="P-loop containing nucleoside triphosphate hydrolases"/>
    <property type="match status" value="1"/>
</dbReference>
<dbReference type="PANTHER" id="PTHR37816">
    <property type="entry name" value="YALI0E33011P"/>
    <property type="match status" value="1"/>
</dbReference>
<proteinExistence type="predicted"/>
<dbReference type="InterPro" id="IPR027417">
    <property type="entry name" value="P-loop_NTPase"/>
</dbReference>
<reference evidence="2" key="1">
    <citation type="journal article" date="2020" name="MBio">
        <title>Horizontal gene transfer to a defensive symbiont with a reduced genome amongst a multipartite beetle microbiome.</title>
        <authorList>
            <person name="Waterworth S.C."/>
            <person name="Florez L.V."/>
            <person name="Rees E.R."/>
            <person name="Hertweck C."/>
            <person name="Kaltenpoth M."/>
            <person name="Kwan J.C."/>
        </authorList>
    </citation>
    <scope>NUCLEOTIDE SEQUENCE [LARGE SCALE GENOMIC DNA]</scope>
</reference>
<dbReference type="Gene3D" id="3.40.50.300">
    <property type="entry name" value="P-loop containing nucleotide triphosphate hydrolases"/>
    <property type="match status" value="1"/>
</dbReference>
<name>A0A833UBF0_ACIBZ</name>
<evidence type="ECO:0008006" key="3">
    <source>
        <dbReference type="Google" id="ProtNLM"/>
    </source>
</evidence>
<dbReference type="Proteomes" id="UP000490535">
    <property type="component" value="Unassembled WGS sequence"/>
</dbReference>
<dbReference type="EMBL" id="WNDP01000086">
    <property type="protein sequence ID" value="KAF1022831.1"/>
    <property type="molecule type" value="Genomic_DNA"/>
</dbReference>
<evidence type="ECO:0000313" key="2">
    <source>
        <dbReference type="Proteomes" id="UP000490535"/>
    </source>
</evidence>
<comment type="caution">
    <text evidence="1">The sequence shown here is derived from an EMBL/GenBank/DDBJ whole genome shotgun (WGS) entry which is preliminary data.</text>
</comment>
<gene>
    <name evidence="1" type="ORF">GAK29_03088</name>
</gene>
<sequence length="176" mass="20946">MNKINVVGTSAVGKTIFSKALALKLQLAYIELDDLFWLDDWKETSDHAFFLKIQQAIELAAHGFVIDGNYTRTTHIKWQSVDTVIWLDFPFYINFYQSIKRAVYRAVLNKKLWEHSNNRESFSKMLSSDSIIWWMIKTHQKNRQQYIKMMNDPQYSHIHFIHLSSRNECHQFLQSI</sequence>